<name>A8M935_CALMQ</name>
<feature type="transmembrane region" description="Helical" evidence="1">
    <location>
        <begin position="257"/>
        <end position="274"/>
    </location>
</feature>
<sequence>MRTSLVAVALAMVVLLTILIAVSMAPTNIPYDVNNPNWDGYSRASALCGFKQLYGLSNVNNASLLILIPQTPPSARLINELRGFLTNGGWLVVLSNGLMYGNAVLSGLHVNVTIGGGVITDPLFNLGNPYVIIGTVVNTTIVNESLTVVLDNASPIVVSGGATVMAYSSQSSLVSSTVGPYPVMVYVKYGRGYLIVASTPSVFMNSLIGEFNNSQLLKALCVNRTVGFLEPLLANNPQLRLRGFFIEAYAYLSLRPVNYIMVMAPLIIASLALAKHKNT</sequence>
<dbReference type="RefSeq" id="WP_012186473.1">
    <property type="nucleotide sequence ID" value="NC_009954.1"/>
</dbReference>
<feature type="domain" description="DUF4350" evidence="2">
    <location>
        <begin position="58"/>
        <end position="220"/>
    </location>
</feature>
<dbReference type="STRING" id="397948.Cmaq_1429"/>
<gene>
    <name evidence="3" type="ordered locus">Cmaq_1429</name>
</gene>
<evidence type="ECO:0000313" key="3">
    <source>
        <dbReference type="EMBL" id="ABW02254.1"/>
    </source>
</evidence>
<dbReference type="KEGG" id="cma:Cmaq_1429"/>
<dbReference type="eggNOG" id="arCOG01314">
    <property type="taxonomic scope" value="Archaea"/>
</dbReference>
<evidence type="ECO:0000259" key="2">
    <source>
        <dbReference type="Pfam" id="PF14258"/>
    </source>
</evidence>
<dbReference type="Pfam" id="PF14258">
    <property type="entry name" value="DUF4350"/>
    <property type="match status" value="1"/>
</dbReference>
<protein>
    <recommendedName>
        <fullName evidence="2">DUF4350 domain-containing protein</fullName>
    </recommendedName>
</protein>
<keyword evidence="1" id="KW-0812">Transmembrane</keyword>
<dbReference type="AlphaFoldDB" id="A8M935"/>
<organism evidence="3 4">
    <name type="scientific">Caldivirga maquilingensis (strain ATCC 700844 / DSM 13496 / JCM 10307 / IC-167)</name>
    <dbReference type="NCBI Taxonomy" id="397948"/>
    <lineage>
        <taxon>Archaea</taxon>
        <taxon>Thermoproteota</taxon>
        <taxon>Thermoprotei</taxon>
        <taxon>Thermoproteales</taxon>
        <taxon>Thermoproteaceae</taxon>
        <taxon>Caldivirga</taxon>
    </lineage>
</organism>
<reference evidence="3 4" key="1">
    <citation type="submission" date="2007-10" db="EMBL/GenBank/DDBJ databases">
        <title>Complete sequence of Caldivirga maquilingensis IC-167.</title>
        <authorList>
            <consortium name="US DOE Joint Genome Institute"/>
            <person name="Copeland A."/>
            <person name="Lucas S."/>
            <person name="Lapidus A."/>
            <person name="Barry K."/>
            <person name="Glavina del Rio T."/>
            <person name="Dalin E."/>
            <person name="Tice H."/>
            <person name="Pitluck S."/>
            <person name="Saunders E."/>
            <person name="Brettin T."/>
            <person name="Bruce D."/>
            <person name="Detter J.C."/>
            <person name="Han C."/>
            <person name="Schmutz J."/>
            <person name="Larimer F."/>
            <person name="Land M."/>
            <person name="Hauser L."/>
            <person name="Kyrpides N."/>
            <person name="Ivanova N."/>
            <person name="Biddle J.F."/>
            <person name="Zhang Z."/>
            <person name="Fitz-Gibbon S.T."/>
            <person name="Lowe T.M."/>
            <person name="Saltikov C."/>
            <person name="House C.H."/>
            <person name="Richardson P."/>
        </authorList>
    </citation>
    <scope>NUCLEOTIDE SEQUENCE [LARGE SCALE GENOMIC DNA]</scope>
    <source>
        <strain evidence="4">ATCC 700844 / DSM 13496 / JCM 10307 / IC-167</strain>
    </source>
</reference>
<dbReference type="InterPro" id="IPR025646">
    <property type="entry name" value="DUF4350"/>
</dbReference>
<keyword evidence="1" id="KW-1133">Transmembrane helix</keyword>
<dbReference type="GeneID" id="5709325"/>
<dbReference type="HOGENOM" id="CLU_978688_0_0_2"/>
<dbReference type="Proteomes" id="UP000001137">
    <property type="component" value="Chromosome"/>
</dbReference>
<accession>A8M935</accession>
<proteinExistence type="predicted"/>
<evidence type="ECO:0000313" key="4">
    <source>
        <dbReference type="Proteomes" id="UP000001137"/>
    </source>
</evidence>
<keyword evidence="1" id="KW-0472">Membrane</keyword>
<keyword evidence="4" id="KW-1185">Reference proteome</keyword>
<dbReference type="OrthoDB" id="372296at2157"/>
<dbReference type="EMBL" id="CP000852">
    <property type="protein sequence ID" value="ABW02254.1"/>
    <property type="molecule type" value="Genomic_DNA"/>
</dbReference>
<evidence type="ECO:0000256" key="1">
    <source>
        <dbReference type="SAM" id="Phobius"/>
    </source>
</evidence>